<accession>A0ABT5M6L1</accession>
<evidence type="ECO:0000313" key="2">
    <source>
        <dbReference type="Proteomes" id="UP001214757"/>
    </source>
</evidence>
<dbReference type="RefSeq" id="WP_273580814.1">
    <property type="nucleotide sequence ID" value="NZ_JAQRFO010000048.1"/>
</dbReference>
<reference evidence="1 2" key="1">
    <citation type="submission" date="2023-02" db="EMBL/GenBank/DDBJ databases">
        <title>Entomopathogenic bacteria.</title>
        <authorList>
            <person name="Machado R.A."/>
        </authorList>
    </citation>
    <scope>NUCLEOTIDE SEQUENCE [LARGE SCALE GENOMIC DNA]</scope>
    <source>
        <strain evidence="1 2">XENO-7</strain>
    </source>
</reference>
<dbReference type="Proteomes" id="UP001214757">
    <property type="component" value="Unassembled WGS sequence"/>
</dbReference>
<keyword evidence="2" id="KW-1185">Reference proteome</keyword>
<gene>
    <name evidence="1" type="ORF">PSI22_17270</name>
</gene>
<comment type="caution">
    <text evidence="1">The sequence shown here is derived from an EMBL/GenBank/DDBJ whole genome shotgun (WGS) entry which is preliminary data.</text>
</comment>
<dbReference type="EMBL" id="JAQRFO010000048">
    <property type="protein sequence ID" value="MDC9623341.1"/>
    <property type="molecule type" value="Genomic_DNA"/>
</dbReference>
<organism evidence="1 2">
    <name type="scientific">Xenorhabdus aichiensis</name>
    <dbReference type="NCBI Taxonomy" id="3025874"/>
    <lineage>
        <taxon>Bacteria</taxon>
        <taxon>Pseudomonadati</taxon>
        <taxon>Pseudomonadota</taxon>
        <taxon>Gammaproteobacteria</taxon>
        <taxon>Enterobacterales</taxon>
        <taxon>Morganellaceae</taxon>
        <taxon>Xenorhabdus</taxon>
    </lineage>
</organism>
<sequence length="149" mass="17101">MSTVATEIQKGKWNLFYPTAVAYTIGCKKFIFGQSSTNNNRMYIQEIFQNGEIGVAETYNDGWETYYDFVTVIDDNVKKILFCYSKKDNKIQISELTQDGKLKILNIESSLPTNLKVITPYVNNGNLLIYSQDESTRGWTIFNCGKIIY</sequence>
<evidence type="ECO:0000313" key="1">
    <source>
        <dbReference type="EMBL" id="MDC9623341.1"/>
    </source>
</evidence>
<name>A0ABT5M6L1_9GAMM</name>
<protein>
    <submittedName>
        <fullName evidence="1">Uncharacterized protein</fullName>
    </submittedName>
</protein>
<proteinExistence type="predicted"/>